<organism evidence="10 11">
    <name type="scientific">Trichinella nativa</name>
    <dbReference type="NCBI Taxonomy" id="6335"/>
    <lineage>
        <taxon>Eukaryota</taxon>
        <taxon>Metazoa</taxon>
        <taxon>Ecdysozoa</taxon>
        <taxon>Nematoda</taxon>
        <taxon>Enoplea</taxon>
        <taxon>Dorylaimia</taxon>
        <taxon>Trichinellida</taxon>
        <taxon>Trichinellidae</taxon>
        <taxon>Trichinella</taxon>
    </lineage>
</organism>
<evidence type="ECO:0000313" key="11">
    <source>
        <dbReference type="Proteomes" id="UP000243006"/>
    </source>
</evidence>
<evidence type="ECO:0000256" key="5">
    <source>
        <dbReference type="ARBA" id="ARBA00023157"/>
    </source>
</evidence>
<keyword evidence="4 7" id="KW-0472">Membrane</keyword>
<dbReference type="InterPro" id="IPR008138">
    <property type="entry name" value="SapB_2"/>
</dbReference>
<dbReference type="PROSITE" id="PS50015">
    <property type="entry name" value="SAP_B"/>
    <property type="match status" value="2"/>
</dbReference>
<gene>
    <name evidence="10" type="ORF">D917_03440</name>
</gene>
<protein>
    <submittedName>
        <fullName evidence="10">Surfactant protein B</fullName>
    </submittedName>
</protein>
<evidence type="ECO:0000256" key="3">
    <source>
        <dbReference type="ARBA" id="ARBA00022989"/>
    </source>
</evidence>
<dbReference type="SMART" id="SM00741">
    <property type="entry name" value="SapB"/>
    <property type="match status" value="3"/>
</dbReference>
<accession>A0A1Y3EBV4</accession>
<dbReference type="AlphaFoldDB" id="A0A1Y3EBV4"/>
<proteinExistence type="predicted"/>
<dbReference type="GO" id="GO:0016020">
    <property type="term" value="C:membrane"/>
    <property type="evidence" value="ECO:0007669"/>
    <property type="project" value="UniProtKB-SubCell"/>
</dbReference>
<reference evidence="10 11" key="1">
    <citation type="submission" date="2015-04" db="EMBL/GenBank/DDBJ databases">
        <title>Draft genome of the roundworm Trichinella nativa.</title>
        <authorList>
            <person name="Mitreva M."/>
        </authorList>
    </citation>
    <scope>NUCLEOTIDE SEQUENCE [LARGE SCALE GENOMIC DNA]</scope>
    <source>
        <strain evidence="10 11">ISS45</strain>
    </source>
</reference>
<keyword evidence="3 7" id="KW-1133">Transmembrane helix</keyword>
<dbReference type="PANTHER" id="PTHR11480">
    <property type="entry name" value="SAPOSIN-RELATED"/>
    <property type="match status" value="1"/>
</dbReference>
<comment type="caution">
    <text evidence="10">The sequence shown here is derived from an EMBL/GenBank/DDBJ whole genome shotgun (WGS) entry which is preliminary data.</text>
</comment>
<feature type="transmembrane region" description="Helical" evidence="7">
    <location>
        <begin position="590"/>
        <end position="607"/>
    </location>
</feature>
<evidence type="ECO:0000256" key="8">
    <source>
        <dbReference type="SAM" id="SignalP"/>
    </source>
</evidence>
<evidence type="ECO:0000259" key="9">
    <source>
        <dbReference type="PROSITE" id="PS50015"/>
    </source>
</evidence>
<feature type="transmembrane region" description="Helical" evidence="7">
    <location>
        <begin position="632"/>
        <end position="650"/>
    </location>
</feature>
<evidence type="ECO:0000256" key="4">
    <source>
        <dbReference type="ARBA" id="ARBA00023136"/>
    </source>
</evidence>
<dbReference type="Pfam" id="PF03489">
    <property type="entry name" value="SapB_2"/>
    <property type="match status" value="2"/>
</dbReference>
<keyword evidence="8" id="KW-0732">Signal</keyword>
<evidence type="ECO:0000256" key="2">
    <source>
        <dbReference type="ARBA" id="ARBA00022692"/>
    </source>
</evidence>
<feature type="transmembrane region" description="Helical" evidence="7">
    <location>
        <begin position="554"/>
        <end position="578"/>
    </location>
</feature>
<dbReference type="Gene3D" id="1.10.225.10">
    <property type="entry name" value="Saposin-like"/>
    <property type="match status" value="3"/>
</dbReference>
<dbReference type="Proteomes" id="UP000243006">
    <property type="component" value="Unassembled WGS sequence"/>
</dbReference>
<comment type="subcellular location">
    <subcellularLocation>
        <location evidence="1">Membrane</location>
        <topology evidence="1">Multi-pass membrane protein</topology>
    </subcellularLocation>
</comment>
<dbReference type="InterPro" id="IPR019372">
    <property type="entry name" value="LHFPL"/>
</dbReference>
<dbReference type="SUPFAM" id="SSF47862">
    <property type="entry name" value="Saposin"/>
    <property type="match status" value="3"/>
</dbReference>
<feature type="domain" description="Saposin B-type" evidence="9">
    <location>
        <begin position="300"/>
        <end position="380"/>
    </location>
</feature>
<keyword evidence="2 7" id="KW-0812">Transmembrane</keyword>
<evidence type="ECO:0000256" key="7">
    <source>
        <dbReference type="SAM" id="Phobius"/>
    </source>
</evidence>
<feature type="signal peptide" evidence="8">
    <location>
        <begin position="1"/>
        <end position="19"/>
    </location>
</feature>
<evidence type="ECO:0000256" key="6">
    <source>
        <dbReference type="ARBA" id="ARBA00023180"/>
    </source>
</evidence>
<dbReference type="InterPro" id="IPR008139">
    <property type="entry name" value="SaposinB_dom"/>
</dbReference>
<feature type="domain" description="Saposin B-type" evidence="9">
    <location>
        <begin position="184"/>
        <end position="265"/>
    </location>
</feature>
<dbReference type="Pfam" id="PF10242">
    <property type="entry name" value="L_HMGIC_fpl"/>
    <property type="match status" value="1"/>
</dbReference>
<feature type="chain" id="PRO_5011000183" evidence="8">
    <location>
        <begin position="20"/>
        <end position="677"/>
    </location>
</feature>
<dbReference type="InterPro" id="IPR051428">
    <property type="entry name" value="Sphingo_Act-Surfact_Prot"/>
</dbReference>
<evidence type="ECO:0000256" key="1">
    <source>
        <dbReference type="ARBA" id="ARBA00004141"/>
    </source>
</evidence>
<sequence length="677" mass="77010">MHFNIVAVILFVCISATNGIVITEEKADPDWYRTKKLMLETNSIPKIGRPLDNKIIDGITVEMLPDELSWKLPPVSHGNNHTCELCKSYIMELRDIINDPEKLAQLKKLFKAACMAATQRIAECEAAVEGLDLILENMKESLNVCRKMYFCTNKEIPLCYRILFTEMRGRRLEKGIIRNPFKSVDVLCDECLFLTNEAASILSDEEYQRQLIQTAKGICRVIPQVKEECETAIDNYAPTLFQDLLDYLSNPKPVCQKIGFCGAANEIERTPLFPYGAVLNTEPSYPRQESISAVKTSYGIPAVCVLCKYGTKIYVDYFSRHYLDALTNEVIEMCNHFSSDWRAQCADFMQIYFKVFIQSILNNFNPTEACDRLHLCTISERRELMKMTPNQRRRLTCESCELMADNIMDDIEELELEEQLSTELIRGCESMSFIKKHESINWHAVGDWLMPLMNRKKERERDLTTVGHAWSLLSLATAATAAVAFYMPYWLCGYLTLHDRTESTSFSSFRRCNYPSALPSSNAHDHQHPIMPGWRQEILLQCGRYASFEDIPTLWWKITTVVVGTGTGLALLMAFIALPAYCTRDVVTRTSAPILICVGCLLYPLGWGNKETKEACGRNASPYFISECTIGWAYYLLIGSALLLFLCAALSTKAAMRLQWCQLDPKNSIQSTTSIML</sequence>
<keyword evidence="5" id="KW-1015">Disulfide bond</keyword>
<evidence type="ECO:0000313" key="10">
    <source>
        <dbReference type="EMBL" id="OUC41337.1"/>
    </source>
</evidence>
<keyword evidence="6" id="KW-0325">Glycoprotein</keyword>
<name>A0A1Y3EBV4_9BILA</name>
<dbReference type="EMBL" id="LVZM01021479">
    <property type="protein sequence ID" value="OUC41337.1"/>
    <property type="molecule type" value="Genomic_DNA"/>
</dbReference>
<dbReference type="InterPro" id="IPR011001">
    <property type="entry name" value="Saposin-like"/>
</dbReference>